<name>A0A8H3QBB5_9GLOM</name>
<dbReference type="Proteomes" id="UP000615446">
    <property type="component" value="Unassembled WGS sequence"/>
</dbReference>
<evidence type="ECO:0000313" key="1">
    <source>
        <dbReference type="EMBL" id="GES73473.1"/>
    </source>
</evidence>
<gene>
    <name evidence="1" type="ORF">RCL2_000100900</name>
</gene>
<protein>
    <submittedName>
        <fullName evidence="1">Uncharacterized protein</fullName>
    </submittedName>
</protein>
<accession>A0A8H3QBB5</accession>
<comment type="caution">
    <text evidence="1">The sequence shown here is derived from an EMBL/GenBank/DDBJ whole genome shotgun (WGS) entry which is preliminary data.</text>
</comment>
<dbReference type="AlphaFoldDB" id="A0A8H3QBB5"/>
<evidence type="ECO:0000313" key="2">
    <source>
        <dbReference type="Proteomes" id="UP000615446"/>
    </source>
</evidence>
<dbReference type="OrthoDB" id="2437133at2759"/>
<proteinExistence type="predicted"/>
<organism evidence="1 2">
    <name type="scientific">Rhizophagus clarus</name>
    <dbReference type="NCBI Taxonomy" id="94130"/>
    <lineage>
        <taxon>Eukaryota</taxon>
        <taxon>Fungi</taxon>
        <taxon>Fungi incertae sedis</taxon>
        <taxon>Mucoromycota</taxon>
        <taxon>Glomeromycotina</taxon>
        <taxon>Glomeromycetes</taxon>
        <taxon>Glomerales</taxon>
        <taxon>Glomeraceae</taxon>
        <taxon>Rhizophagus</taxon>
    </lineage>
</organism>
<sequence>MIKRTALFPLNFFDEIWKNNGLKCEHCYKYLDKSIDELTKSYNQRLNLEETQLESDINEEIDEDSCELEETDSYKSKVRTDSELQKRILVYKSTLFANSRKTLQDITYLPNI</sequence>
<reference evidence="1" key="1">
    <citation type="submission" date="2019-10" db="EMBL/GenBank/DDBJ databases">
        <title>Conservation and host-specific expression of non-tandemly repeated heterogenous ribosome RNA gene in arbuscular mycorrhizal fungi.</title>
        <authorList>
            <person name="Maeda T."/>
            <person name="Kobayashi Y."/>
            <person name="Nakagawa T."/>
            <person name="Ezawa T."/>
            <person name="Yamaguchi K."/>
            <person name="Bino T."/>
            <person name="Nishimoto Y."/>
            <person name="Shigenobu S."/>
            <person name="Kawaguchi M."/>
        </authorList>
    </citation>
    <scope>NUCLEOTIDE SEQUENCE</scope>
    <source>
        <strain evidence="1">HR1</strain>
    </source>
</reference>
<dbReference type="EMBL" id="BLAL01000006">
    <property type="protein sequence ID" value="GES73473.1"/>
    <property type="molecule type" value="Genomic_DNA"/>
</dbReference>